<evidence type="ECO:0000313" key="1">
    <source>
        <dbReference type="EMBL" id="KPL77955.1"/>
    </source>
</evidence>
<accession>A0A0P6Y8E1</accession>
<dbReference type="EMBL" id="LGCM01000058">
    <property type="protein sequence ID" value="KPL77955.1"/>
    <property type="molecule type" value="Genomic_DNA"/>
</dbReference>
<dbReference type="AlphaFoldDB" id="A0A0P6Y8E1"/>
<keyword evidence="2" id="KW-1185">Reference proteome</keyword>
<gene>
    <name evidence="1" type="ORF">ADN01_15410</name>
</gene>
<protein>
    <submittedName>
        <fullName evidence="1">Uncharacterized protein</fullName>
    </submittedName>
</protein>
<dbReference type="STRING" id="229921.ADN01_15410"/>
<reference evidence="1 2" key="1">
    <citation type="submission" date="2015-07" db="EMBL/GenBank/DDBJ databases">
        <title>Genome sequence of Levilinea saccharolytica DSM 16555.</title>
        <authorList>
            <person name="Hemp J."/>
            <person name="Ward L.M."/>
            <person name="Pace L.A."/>
            <person name="Fischer W.W."/>
        </authorList>
    </citation>
    <scope>NUCLEOTIDE SEQUENCE [LARGE SCALE GENOMIC DNA]</scope>
    <source>
        <strain evidence="1 2">KIBI-1</strain>
    </source>
</reference>
<dbReference type="OrthoDB" id="1091227at2"/>
<sequence length="331" mass="37982">MDEFLRKLQAWWRSLFAAPTPPAPPPPTGWEIQPVERKVLAILFDPLVPSHDNQPLSKVMRWNDPEALMNAYIQDLQTVSGGYVRYTITERITTHAFPIKADGFRYTPEEYLAVIRGESSAHQPDWLDYHRLVADFNLVERVNRGDADEIWLMGYPYAGFYESRMAGPDAFWCNAPALENAGSFNRRVILMGFNLQRGVGEMLEAFGHRAESILQHVYSTASGTPNFWERFTRYDKSHPGQAEVGTVHYAPNSRTDYEWGNPTPVLTRCRTWNDFPQLRGEAVTVGCAEWGGGDIRQHHLWWLGYFPRQAGFTGSVANNWWLYVIDPNQVR</sequence>
<proteinExistence type="predicted"/>
<name>A0A0P6Y8E1_9CHLR</name>
<evidence type="ECO:0000313" key="2">
    <source>
        <dbReference type="Proteomes" id="UP000050501"/>
    </source>
</evidence>
<comment type="caution">
    <text evidence="1">The sequence shown here is derived from an EMBL/GenBank/DDBJ whole genome shotgun (WGS) entry which is preliminary data.</text>
</comment>
<organism evidence="1 2">
    <name type="scientific">Levilinea saccharolytica</name>
    <dbReference type="NCBI Taxonomy" id="229921"/>
    <lineage>
        <taxon>Bacteria</taxon>
        <taxon>Bacillati</taxon>
        <taxon>Chloroflexota</taxon>
        <taxon>Anaerolineae</taxon>
        <taxon>Anaerolineales</taxon>
        <taxon>Anaerolineaceae</taxon>
        <taxon>Levilinea</taxon>
    </lineage>
</organism>
<dbReference type="RefSeq" id="WP_062416810.1">
    <property type="nucleotide sequence ID" value="NZ_DF967974.1"/>
</dbReference>
<dbReference type="Proteomes" id="UP000050501">
    <property type="component" value="Unassembled WGS sequence"/>
</dbReference>